<name>A0A8E0NBP4_9CAUL</name>
<accession>A0A8E0NBP4</accession>
<reference evidence="2" key="1">
    <citation type="journal article" date="2013" name="Genome Announc.">
        <title>Draft Genome Sequence of the Dimorphic Prosthecate Bacterium Brevundimonas abyssalis TAR-001T.</title>
        <authorList>
            <person name="Tsubouchi T."/>
            <person name="Nishi S."/>
            <person name="Usui K."/>
            <person name="Shimane Y."/>
            <person name="Takaki Y."/>
            <person name="Maruyama T."/>
            <person name="Hatada Y."/>
        </authorList>
    </citation>
    <scope>NUCLEOTIDE SEQUENCE [LARGE SCALE GENOMIC DNA]</scope>
    <source>
        <strain evidence="2">TAR-001</strain>
    </source>
</reference>
<sequence>MLIASLNWTLHYRDVDLTDLGDLALMIGASGLNMSVPQLSVSLKSTGRR</sequence>
<dbReference type="EMBL" id="BATC01000026">
    <property type="protein sequence ID" value="GAD59401.1"/>
    <property type="molecule type" value="Genomic_DNA"/>
</dbReference>
<dbReference type="AlphaFoldDB" id="A0A8E0NBP4"/>
<keyword evidence="2" id="KW-1185">Reference proteome</keyword>
<evidence type="ECO:0000313" key="2">
    <source>
        <dbReference type="Proteomes" id="UP000016569"/>
    </source>
</evidence>
<organism evidence="1 2">
    <name type="scientific">Brevundimonas abyssalis TAR-001</name>
    <dbReference type="NCBI Taxonomy" id="1391729"/>
    <lineage>
        <taxon>Bacteria</taxon>
        <taxon>Pseudomonadati</taxon>
        <taxon>Pseudomonadota</taxon>
        <taxon>Alphaproteobacteria</taxon>
        <taxon>Caulobacterales</taxon>
        <taxon>Caulobacteraceae</taxon>
        <taxon>Brevundimonas</taxon>
    </lineage>
</organism>
<comment type="caution">
    <text evidence="1">The sequence shown here is derived from an EMBL/GenBank/DDBJ whole genome shotgun (WGS) entry which is preliminary data.</text>
</comment>
<evidence type="ECO:0000313" key="1">
    <source>
        <dbReference type="EMBL" id="GAD59401.1"/>
    </source>
</evidence>
<proteinExistence type="predicted"/>
<protein>
    <submittedName>
        <fullName evidence="1">Uncharacterized protein</fullName>
    </submittedName>
</protein>
<gene>
    <name evidence="1" type="ORF">MBEBAB_1651</name>
</gene>
<dbReference type="Proteomes" id="UP000016569">
    <property type="component" value="Unassembled WGS sequence"/>
</dbReference>